<evidence type="ECO:0000256" key="2">
    <source>
        <dbReference type="ARBA" id="ARBA00008924"/>
    </source>
</evidence>
<evidence type="ECO:0000313" key="10">
    <source>
        <dbReference type="Proteomes" id="UP000814176"/>
    </source>
</evidence>
<dbReference type="InterPro" id="IPR031926">
    <property type="entry name" value="TMEM135_N"/>
</dbReference>
<evidence type="ECO:0000259" key="8">
    <source>
        <dbReference type="Pfam" id="PF15982"/>
    </source>
</evidence>
<dbReference type="PANTHER" id="PTHR12459">
    <property type="entry name" value="TRANSMEMBRANE PROTEIN 135-RELATED"/>
    <property type="match status" value="1"/>
</dbReference>
<gene>
    <name evidence="9" type="ORF">C8Q71DRAFT_858409</name>
</gene>
<dbReference type="EMBL" id="JADCUA010000012">
    <property type="protein sequence ID" value="KAH9835548.1"/>
    <property type="molecule type" value="Genomic_DNA"/>
</dbReference>
<dbReference type="PANTHER" id="PTHR12459:SF15">
    <property type="entry name" value="TRANSMEMBRANE PROTEIN 135"/>
    <property type="match status" value="1"/>
</dbReference>
<accession>A0ABQ8KDQ3</accession>
<evidence type="ECO:0000256" key="6">
    <source>
        <dbReference type="SAM" id="MobiDB-lite"/>
    </source>
</evidence>
<evidence type="ECO:0000256" key="3">
    <source>
        <dbReference type="ARBA" id="ARBA00022692"/>
    </source>
</evidence>
<protein>
    <recommendedName>
        <fullName evidence="8">Transmembrane protein 135 N-terminal domain-containing protein</fullName>
    </recommendedName>
</protein>
<evidence type="ECO:0000256" key="4">
    <source>
        <dbReference type="ARBA" id="ARBA00022989"/>
    </source>
</evidence>
<evidence type="ECO:0000256" key="1">
    <source>
        <dbReference type="ARBA" id="ARBA00004127"/>
    </source>
</evidence>
<feature type="domain" description="Transmembrane protein 135 N-terminal" evidence="8">
    <location>
        <begin position="368"/>
        <end position="490"/>
    </location>
</feature>
<dbReference type="GeneID" id="72008248"/>
<proteinExistence type="inferred from homology"/>
<feature type="region of interest" description="Disordered" evidence="6">
    <location>
        <begin position="558"/>
        <end position="585"/>
    </location>
</feature>
<comment type="similarity">
    <text evidence="2">Belongs to the TMEM135 family.</text>
</comment>
<dbReference type="Proteomes" id="UP000814176">
    <property type="component" value="Unassembled WGS sequence"/>
</dbReference>
<sequence length="585" mass="64250">MSAEEPPPDLKGKLRALPNAVGEYLHSIPDDHPLQIALRTYALSISLSLGPALVPFMTSPKARRDGWTRLKRILGRELGATGFAFAMTAGVGGGAFLKEVFDVLVLEGECPRLADDRSVHGSLRAKVIGWLALLKESHRTFLANALSSALAITLFHRRRRSPVSTGPGTTLPLTPPLYGSSPTKPSLFAGRPSITLDLTLLLLVRAMDALSQITIQKGCEVLEKNGGVDGQEAAQKRRHLLSMRLDALVFWASSARIMWCFFYQPERLPRSYNKWIMTVANIDPRILAALRLLRTGDWSYRRHHSAQPDLVSSLSRDLGYPAAWGDVTRLPPYGGPEATAVWREMGVKGRDGIGGIPCELVHANASGGSCSKNVSLRGSQAFVSALAIYLPVHILPILLTRPRTLLRLSKLVPILLAVLRSATFLSTFVSCIWAAVCLTRTVLLARLFPWISHDVWDGHFGCTFAGSLVCGGSIWIEQGRRRGEIALYVLPRAIRACLPERWVRSGAKGVQWGERLAFVLSLSTILTAAVHRPDSLRGLSRWTLAFIMKGPNAGFWRRKRRGESVPPTPIETGPNTDTHSKPYVL</sequence>
<dbReference type="Pfam" id="PF15982">
    <property type="entry name" value="TMEM135_C_rich"/>
    <property type="match status" value="1"/>
</dbReference>
<evidence type="ECO:0000313" key="9">
    <source>
        <dbReference type="EMBL" id="KAH9835548.1"/>
    </source>
</evidence>
<keyword evidence="10" id="KW-1185">Reference proteome</keyword>
<comment type="subcellular location">
    <subcellularLocation>
        <location evidence="1">Endomembrane system</location>
        <topology evidence="1">Multi-pass membrane protein</topology>
    </subcellularLocation>
</comment>
<evidence type="ECO:0000256" key="7">
    <source>
        <dbReference type="SAM" id="Phobius"/>
    </source>
</evidence>
<feature type="transmembrane region" description="Helical" evidence="7">
    <location>
        <begin position="78"/>
        <end position="97"/>
    </location>
</feature>
<dbReference type="RefSeq" id="XP_047777925.1">
    <property type="nucleotide sequence ID" value="XM_047927516.1"/>
</dbReference>
<keyword evidence="5 7" id="KW-0472">Membrane</keyword>
<dbReference type="InterPro" id="IPR026749">
    <property type="entry name" value="Tmem135"/>
</dbReference>
<feature type="transmembrane region" description="Helical" evidence="7">
    <location>
        <begin position="36"/>
        <end position="57"/>
    </location>
</feature>
<comment type="caution">
    <text evidence="9">The sequence shown here is derived from an EMBL/GenBank/DDBJ whole genome shotgun (WGS) entry which is preliminary data.</text>
</comment>
<keyword evidence="3 7" id="KW-0812">Transmembrane</keyword>
<evidence type="ECO:0000256" key="5">
    <source>
        <dbReference type="ARBA" id="ARBA00023136"/>
    </source>
</evidence>
<keyword evidence="4 7" id="KW-1133">Transmembrane helix</keyword>
<organism evidence="9 10">
    <name type="scientific">Rhodofomes roseus</name>
    <dbReference type="NCBI Taxonomy" id="34475"/>
    <lineage>
        <taxon>Eukaryota</taxon>
        <taxon>Fungi</taxon>
        <taxon>Dikarya</taxon>
        <taxon>Basidiomycota</taxon>
        <taxon>Agaricomycotina</taxon>
        <taxon>Agaricomycetes</taxon>
        <taxon>Polyporales</taxon>
        <taxon>Rhodofomes</taxon>
    </lineage>
</organism>
<reference evidence="9 10" key="1">
    <citation type="journal article" date="2021" name="Environ. Microbiol.">
        <title>Gene family expansions and transcriptome signatures uncover fungal adaptations to wood decay.</title>
        <authorList>
            <person name="Hage H."/>
            <person name="Miyauchi S."/>
            <person name="Viragh M."/>
            <person name="Drula E."/>
            <person name="Min B."/>
            <person name="Chaduli D."/>
            <person name="Navarro D."/>
            <person name="Favel A."/>
            <person name="Norest M."/>
            <person name="Lesage-Meessen L."/>
            <person name="Balint B."/>
            <person name="Merenyi Z."/>
            <person name="de Eugenio L."/>
            <person name="Morin E."/>
            <person name="Martinez A.T."/>
            <person name="Baldrian P."/>
            <person name="Stursova M."/>
            <person name="Martinez M.J."/>
            <person name="Novotny C."/>
            <person name="Magnuson J.K."/>
            <person name="Spatafora J.W."/>
            <person name="Maurice S."/>
            <person name="Pangilinan J."/>
            <person name="Andreopoulos W."/>
            <person name="LaButti K."/>
            <person name="Hundley H."/>
            <person name="Na H."/>
            <person name="Kuo A."/>
            <person name="Barry K."/>
            <person name="Lipzen A."/>
            <person name="Henrissat B."/>
            <person name="Riley R."/>
            <person name="Ahrendt S."/>
            <person name="Nagy L.G."/>
            <person name="Grigoriev I.V."/>
            <person name="Martin F."/>
            <person name="Rosso M.N."/>
        </authorList>
    </citation>
    <scope>NUCLEOTIDE SEQUENCE [LARGE SCALE GENOMIC DNA]</scope>
    <source>
        <strain evidence="9 10">CIRM-BRFM 1785</strain>
    </source>
</reference>
<name>A0ABQ8KDQ3_9APHY</name>